<name>A0A645C927_9ZZZZ</name>
<reference evidence="1" key="1">
    <citation type="submission" date="2019-08" db="EMBL/GenBank/DDBJ databases">
        <authorList>
            <person name="Kucharzyk K."/>
            <person name="Murdoch R.W."/>
            <person name="Higgins S."/>
            <person name="Loffler F."/>
        </authorList>
    </citation>
    <scope>NUCLEOTIDE SEQUENCE</scope>
</reference>
<sequence length="54" mass="6040">MKDADILHIIACQNESIVINDLRFIIGGIAEVCNKFLGKLCVNHGNLLFPVRLF</sequence>
<accession>A0A645C927</accession>
<comment type="caution">
    <text evidence="1">The sequence shown here is derived from an EMBL/GenBank/DDBJ whole genome shotgun (WGS) entry which is preliminary data.</text>
</comment>
<dbReference type="EMBL" id="VSSQ01024288">
    <property type="protein sequence ID" value="MPM71714.1"/>
    <property type="molecule type" value="Genomic_DNA"/>
</dbReference>
<organism evidence="1">
    <name type="scientific">bioreactor metagenome</name>
    <dbReference type="NCBI Taxonomy" id="1076179"/>
    <lineage>
        <taxon>unclassified sequences</taxon>
        <taxon>metagenomes</taxon>
        <taxon>ecological metagenomes</taxon>
    </lineage>
</organism>
<proteinExistence type="predicted"/>
<gene>
    <name evidence="1" type="ORF">SDC9_118684</name>
</gene>
<dbReference type="AlphaFoldDB" id="A0A645C927"/>
<evidence type="ECO:0000313" key="1">
    <source>
        <dbReference type="EMBL" id="MPM71714.1"/>
    </source>
</evidence>
<protein>
    <submittedName>
        <fullName evidence="1">Uncharacterized protein</fullName>
    </submittedName>
</protein>